<dbReference type="CDD" id="cd04301">
    <property type="entry name" value="NAT_SF"/>
    <property type="match status" value="1"/>
</dbReference>
<accession>A0A2P2CE07</accession>
<dbReference type="SUPFAM" id="SSF55729">
    <property type="entry name" value="Acyl-CoA N-acyltransferases (Nat)"/>
    <property type="match status" value="1"/>
</dbReference>
<reference evidence="2" key="1">
    <citation type="submission" date="2015-08" db="EMBL/GenBank/DDBJ databases">
        <authorList>
            <person name="Babu N.S."/>
            <person name="Beckwith C.J."/>
            <person name="Beseler K.G."/>
            <person name="Brison A."/>
            <person name="Carone J.V."/>
            <person name="Caskin T.P."/>
            <person name="Diamond M."/>
            <person name="Durham M.E."/>
            <person name="Foxe J.M."/>
            <person name="Go M."/>
            <person name="Henderson B.A."/>
            <person name="Jones I.B."/>
            <person name="McGettigan J.A."/>
            <person name="Micheletti S.J."/>
            <person name="Nasrallah M.E."/>
            <person name="Ortiz D."/>
            <person name="Piller C.R."/>
            <person name="Privatt S.R."/>
            <person name="Schneider S.L."/>
            <person name="Sharp S."/>
            <person name="Smith T.C."/>
            <person name="Stanton J.D."/>
            <person name="Ullery H.E."/>
            <person name="Wilson R.J."/>
            <person name="Serrano M.G."/>
            <person name="Buck G."/>
            <person name="Lee V."/>
            <person name="Wang Y."/>
            <person name="Carvalho R."/>
            <person name="Voegtly L."/>
            <person name="Shi R."/>
            <person name="Duckworth R."/>
            <person name="Johnson A."/>
            <person name="Loviza R."/>
            <person name="Walstead R."/>
            <person name="Shah Z."/>
            <person name="Kiflezghi M."/>
            <person name="Wade K."/>
            <person name="Ball S.L."/>
            <person name="Bradley K.W."/>
            <person name="Asai D.J."/>
            <person name="Bowman C.A."/>
            <person name="Russell D.A."/>
            <person name="Pope W.H."/>
            <person name="Jacobs-Sera D."/>
            <person name="Hendrix R.W."/>
            <person name="Hatfull G.F."/>
        </authorList>
    </citation>
    <scope>NUCLEOTIDE SEQUENCE</scope>
</reference>
<dbReference type="Pfam" id="PF00583">
    <property type="entry name" value="Acetyltransf_1"/>
    <property type="match status" value="1"/>
</dbReference>
<dbReference type="Gene3D" id="3.40.630.30">
    <property type="match status" value="1"/>
</dbReference>
<dbReference type="GO" id="GO:0016747">
    <property type="term" value="F:acyltransferase activity, transferring groups other than amino-acyl groups"/>
    <property type="evidence" value="ECO:0007669"/>
    <property type="project" value="InterPro"/>
</dbReference>
<dbReference type="EMBL" id="CZKA01000067">
    <property type="protein sequence ID" value="CUR60225.1"/>
    <property type="molecule type" value="Genomic_DNA"/>
</dbReference>
<dbReference type="AlphaFoldDB" id="A0A2P2CE07"/>
<evidence type="ECO:0000313" key="2">
    <source>
        <dbReference type="EMBL" id="CUR60225.1"/>
    </source>
</evidence>
<dbReference type="InterPro" id="IPR016181">
    <property type="entry name" value="Acyl_CoA_acyltransferase"/>
</dbReference>
<gene>
    <name evidence="2" type="ORF">NOCA270142</name>
</gene>
<organism evidence="2">
    <name type="scientific">metagenome</name>
    <dbReference type="NCBI Taxonomy" id="256318"/>
    <lineage>
        <taxon>unclassified sequences</taxon>
        <taxon>metagenomes</taxon>
    </lineage>
</organism>
<name>A0A2P2CE07_9ZZZZ</name>
<evidence type="ECO:0000259" key="1">
    <source>
        <dbReference type="PROSITE" id="PS51186"/>
    </source>
</evidence>
<protein>
    <submittedName>
        <fullName evidence="2">Putative GCN5-related N-acetyltransferase</fullName>
    </submittedName>
</protein>
<keyword evidence="2" id="KW-0808">Transferase</keyword>
<dbReference type="InterPro" id="IPR000182">
    <property type="entry name" value="GNAT_dom"/>
</dbReference>
<feature type="domain" description="N-acetyltransferase" evidence="1">
    <location>
        <begin position="118"/>
        <end position="264"/>
    </location>
</feature>
<dbReference type="PROSITE" id="PS51186">
    <property type="entry name" value="GNAT"/>
    <property type="match status" value="1"/>
</dbReference>
<proteinExistence type="predicted"/>
<sequence>MDVRSLGFRTDLALLESAGSQIEDRGELVVVRTPDNPQFYWGNFFLLAAPPAPDAVAGLIEDYDRTFPDSRHRAMGVDGTEDQSRTLGPLLDAGFTLDPGTVMTASSTHEPPRPNRDATYRRLVSDDDWEQRVELAAACNDDHEPETYRLFAERKAASERGRVEAGHGAWWGAFLDGRLLSTMGLFTASPGLARFQSVETHPEARGRGLAGTLVHAVSSYGFDELGADTLVMVADPDYLAIRVYRSVGFTDAEHQTQIEQRQRT</sequence>